<dbReference type="EMBL" id="CADCUE010000182">
    <property type="protein sequence ID" value="CAA9345469.1"/>
    <property type="molecule type" value="Genomic_DNA"/>
</dbReference>
<reference evidence="2" key="1">
    <citation type="submission" date="2020-02" db="EMBL/GenBank/DDBJ databases">
        <authorList>
            <person name="Meier V. D."/>
        </authorList>
    </citation>
    <scope>NUCLEOTIDE SEQUENCE</scope>
    <source>
        <strain evidence="2">AVDCRST_MAG16</strain>
    </source>
</reference>
<gene>
    <name evidence="2" type="ORF">AVDCRST_MAG16-2033</name>
</gene>
<evidence type="ECO:0000313" key="2">
    <source>
        <dbReference type="EMBL" id="CAA9345469.1"/>
    </source>
</evidence>
<feature type="compositionally biased region" description="Low complexity" evidence="1">
    <location>
        <begin position="40"/>
        <end position="53"/>
    </location>
</feature>
<dbReference type="AlphaFoldDB" id="A0A6J4M0A7"/>
<evidence type="ECO:0000256" key="1">
    <source>
        <dbReference type="SAM" id="MobiDB-lite"/>
    </source>
</evidence>
<name>A0A6J4M0A7_9ACTN</name>
<feature type="compositionally biased region" description="Basic residues" evidence="1">
    <location>
        <begin position="14"/>
        <end position="36"/>
    </location>
</feature>
<feature type="non-terminal residue" evidence="2">
    <location>
        <position position="1"/>
    </location>
</feature>
<organism evidence="2">
    <name type="scientific">uncultured Frankineae bacterium</name>
    <dbReference type="NCBI Taxonomy" id="437475"/>
    <lineage>
        <taxon>Bacteria</taxon>
        <taxon>Bacillati</taxon>
        <taxon>Actinomycetota</taxon>
        <taxon>Actinomycetes</taxon>
        <taxon>Frankiales</taxon>
        <taxon>environmental samples</taxon>
    </lineage>
</organism>
<accession>A0A6J4M0A7</accession>
<sequence>GPRRAAAEPAPLPRPHRASRRARRGPSGRAGGRPRRRDPSGGQRVHVPGGRAQRAARLRRAGQDPGLR</sequence>
<proteinExistence type="predicted"/>
<feature type="region of interest" description="Disordered" evidence="1">
    <location>
        <begin position="1"/>
        <end position="68"/>
    </location>
</feature>
<protein>
    <submittedName>
        <fullName evidence="2">Uncharacterized protein</fullName>
    </submittedName>
</protein>
<feature type="non-terminal residue" evidence="2">
    <location>
        <position position="68"/>
    </location>
</feature>